<feature type="transmembrane region" description="Helical" evidence="8">
    <location>
        <begin position="76"/>
        <end position="94"/>
    </location>
</feature>
<feature type="transmembrane region" description="Helical" evidence="8">
    <location>
        <begin position="338"/>
        <end position="357"/>
    </location>
</feature>
<accession>A0A4R3YWW9</accession>
<feature type="transmembrane region" description="Helical" evidence="8">
    <location>
        <begin position="388"/>
        <end position="408"/>
    </location>
</feature>
<evidence type="ECO:0000256" key="5">
    <source>
        <dbReference type="ARBA" id="ARBA00022692"/>
    </source>
</evidence>
<feature type="transmembrane region" description="Helical" evidence="8">
    <location>
        <begin position="486"/>
        <end position="506"/>
    </location>
</feature>
<gene>
    <name evidence="10" type="ORF">EC912_102669</name>
</gene>
<dbReference type="InterPro" id="IPR050297">
    <property type="entry name" value="LipidA_mod_glycosyltrf_83"/>
</dbReference>
<dbReference type="Proteomes" id="UP000295645">
    <property type="component" value="Unassembled WGS sequence"/>
</dbReference>
<dbReference type="Pfam" id="PF13231">
    <property type="entry name" value="PMT_2"/>
    <property type="match status" value="1"/>
</dbReference>
<dbReference type="GO" id="GO:0016763">
    <property type="term" value="F:pentosyltransferase activity"/>
    <property type="evidence" value="ECO:0007669"/>
    <property type="project" value="TreeGrafter"/>
</dbReference>
<organism evidence="10 11">
    <name type="scientific">Luteibacter rhizovicinus</name>
    <dbReference type="NCBI Taxonomy" id="242606"/>
    <lineage>
        <taxon>Bacteria</taxon>
        <taxon>Pseudomonadati</taxon>
        <taxon>Pseudomonadota</taxon>
        <taxon>Gammaproteobacteria</taxon>
        <taxon>Lysobacterales</taxon>
        <taxon>Rhodanobacteraceae</taxon>
        <taxon>Luteibacter</taxon>
    </lineage>
</organism>
<feature type="transmembrane region" description="Helical" evidence="8">
    <location>
        <begin position="174"/>
        <end position="204"/>
    </location>
</feature>
<evidence type="ECO:0000313" key="11">
    <source>
        <dbReference type="Proteomes" id="UP000295645"/>
    </source>
</evidence>
<dbReference type="GO" id="GO:0005886">
    <property type="term" value="C:plasma membrane"/>
    <property type="evidence" value="ECO:0007669"/>
    <property type="project" value="UniProtKB-SubCell"/>
</dbReference>
<comment type="subcellular location">
    <subcellularLocation>
        <location evidence="1">Cell membrane</location>
        <topology evidence="1">Multi-pass membrane protein</topology>
    </subcellularLocation>
</comment>
<feature type="transmembrane region" description="Helical" evidence="8">
    <location>
        <begin position="460"/>
        <end position="479"/>
    </location>
</feature>
<protein>
    <submittedName>
        <fullName evidence="10">4-amino-4-deoxy-L-arabinose transferase-like glycosyltransferase</fullName>
    </submittedName>
</protein>
<evidence type="ECO:0000256" key="4">
    <source>
        <dbReference type="ARBA" id="ARBA00022679"/>
    </source>
</evidence>
<dbReference type="PANTHER" id="PTHR33908:SF11">
    <property type="entry name" value="MEMBRANE PROTEIN"/>
    <property type="match status" value="1"/>
</dbReference>
<feature type="transmembrane region" description="Helical" evidence="8">
    <location>
        <begin position="216"/>
        <end position="236"/>
    </location>
</feature>
<evidence type="ECO:0000256" key="1">
    <source>
        <dbReference type="ARBA" id="ARBA00004651"/>
    </source>
</evidence>
<keyword evidence="6 8" id="KW-1133">Transmembrane helix</keyword>
<feature type="transmembrane region" description="Helical" evidence="8">
    <location>
        <begin position="420"/>
        <end position="440"/>
    </location>
</feature>
<keyword evidence="5 8" id="KW-0812">Transmembrane</keyword>
<dbReference type="GO" id="GO:0009103">
    <property type="term" value="P:lipopolysaccharide biosynthetic process"/>
    <property type="evidence" value="ECO:0007669"/>
    <property type="project" value="UniProtKB-ARBA"/>
</dbReference>
<feature type="transmembrane region" description="Helical" evidence="8">
    <location>
        <begin position="364"/>
        <end position="382"/>
    </location>
</feature>
<evidence type="ECO:0000256" key="6">
    <source>
        <dbReference type="ARBA" id="ARBA00022989"/>
    </source>
</evidence>
<keyword evidence="11" id="KW-1185">Reference proteome</keyword>
<evidence type="ECO:0000256" key="7">
    <source>
        <dbReference type="ARBA" id="ARBA00023136"/>
    </source>
</evidence>
<evidence type="ECO:0000256" key="2">
    <source>
        <dbReference type="ARBA" id="ARBA00022475"/>
    </source>
</evidence>
<feature type="transmembrane region" description="Helical" evidence="8">
    <location>
        <begin position="100"/>
        <end position="118"/>
    </location>
</feature>
<evidence type="ECO:0000313" key="10">
    <source>
        <dbReference type="EMBL" id="TCV96318.1"/>
    </source>
</evidence>
<keyword evidence="7 8" id="KW-0472">Membrane</keyword>
<feature type="domain" description="Glycosyltransferase RgtA/B/C/D-like" evidence="9">
    <location>
        <begin position="74"/>
        <end position="234"/>
    </location>
</feature>
<reference evidence="10 11" key="1">
    <citation type="submission" date="2019-03" db="EMBL/GenBank/DDBJ databases">
        <title>Above-ground endophytic microbial communities from plants in different locations in the United States.</title>
        <authorList>
            <person name="Frank C."/>
        </authorList>
    </citation>
    <scope>NUCLEOTIDE SEQUENCE [LARGE SCALE GENOMIC DNA]</scope>
    <source>
        <strain evidence="10 11">LP_13_YM</strain>
    </source>
</reference>
<keyword evidence="4 10" id="KW-0808">Transferase</keyword>
<feature type="transmembrane region" description="Helical" evidence="8">
    <location>
        <begin position="278"/>
        <end position="299"/>
    </location>
</feature>
<dbReference type="EMBL" id="SMCS01000002">
    <property type="protein sequence ID" value="TCV96318.1"/>
    <property type="molecule type" value="Genomic_DNA"/>
</dbReference>
<keyword evidence="3" id="KW-0328">Glycosyltransferase</keyword>
<sequence length="653" mass="72841">MKTTLPSSAYTRSEHLRALWPWLPLWGAMALLAIFSHGPMPMFSTRTLAVAWEMWAHGHWLVPYINGQPYSEKVPLLFWMIHAGWFVFGVTDVWPRFLEVLFGGIQLVLASVLASRLFPSRPWVAKATPWLLMGLTYAFLFGQQIMYEVLLAVWVLGAILCLTPTSRRAEPRWWLFGLLVGAGLLTKGPVMLLHVVFPLLLGPLWNDWARRNRARWYGFGLLGLLLGFAILLAWAIPAGFAGGDEYRQRLFFTQTAGRVVDGDHARSLQNHARSAWTYLVWLPLLLFPITGWLRALVAVPLTLFRRPWDRSVVPALVIAAVAALALLVIGNLDLNVPAGIPQLLVCLLIVPLLVAILRQPLEPGLRLLVCWLLPTLLVFSLITGKQGYYVLPELGGAVMLIAAAIAHLRERHLKLAAHYALGTWPLALGGFCLAAFLFAMPALVASGRLTNVWMVDMAPYARFFAVVFIVLGVLLLLPGRGEMRRLAFAGLIGTLAVNSLWTLGAWHNYDFQPTAQYLGQAEASGLPIANLGRGYNGQYHFAGRLMNPIVRLNEGAGAPPDDEDDDDNPAIHDGDTLDEFARKHPDGVVISYTSSLTQNDLRYAHLIQPSFSSWLLIWDARTISALRAGRIPPEPKLPTLMYPRDYWRYKVVR</sequence>
<feature type="transmembrane region" description="Helical" evidence="8">
    <location>
        <begin position="311"/>
        <end position="332"/>
    </location>
</feature>
<feature type="transmembrane region" description="Helical" evidence="8">
    <location>
        <begin position="130"/>
        <end position="154"/>
    </location>
</feature>
<feature type="transmembrane region" description="Helical" evidence="8">
    <location>
        <begin position="20"/>
        <end position="38"/>
    </location>
</feature>
<proteinExistence type="predicted"/>
<dbReference type="PANTHER" id="PTHR33908">
    <property type="entry name" value="MANNOSYLTRANSFERASE YKCB-RELATED"/>
    <property type="match status" value="1"/>
</dbReference>
<evidence type="ECO:0000259" key="9">
    <source>
        <dbReference type="Pfam" id="PF13231"/>
    </source>
</evidence>
<name>A0A4R3YWW9_9GAMM</name>
<evidence type="ECO:0000256" key="8">
    <source>
        <dbReference type="SAM" id="Phobius"/>
    </source>
</evidence>
<evidence type="ECO:0000256" key="3">
    <source>
        <dbReference type="ARBA" id="ARBA00022676"/>
    </source>
</evidence>
<keyword evidence="2" id="KW-1003">Cell membrane</keyword>
<dbReference type="AlphaFoldDB" id="A0A4R3YWW9"/>
<comment type="caution">
    <text evidence="10">The sequence shown here is derived from an EMBL/GenBank/DDBJ whole genome shotgun (WGS) entry which is preliminary data.</text>
</comment>
<dbReference type="InterPro" id="IPR038731">
    <property type="entry name" value="RgtA/B/C-like"/>
</dbReference>